<organism evidence="2 3">
    <name type="scientific">Priestia megaterium</name>
    <name type="common">Bacillus megaterium</name>
    <dbReference type="NCBI Taxonomy" id="1404"/>
    <lineage>
        <taxon>Bacteria</taxon>
        <taxon>Bacillati</taxon>
        <taxon>Bacillota</taxon>
        <taxon>Bacilli</taxon>
        <taxon>Bacillales</taxon>
        <taxon>Bacillaceae</taxon>
        <taxon>Priestia</taxon>
    </lineage>
</organism>
<keyword evidence="1" id="KW-1133">Transmembrane helix</keyword>
<name>A0ABD4WLC6_PRIMG</name>
<evidence type="ECO:0000313" key="2">
    <source>
        <dbReference type="EMBL" id="MDD9781020.1"/>
    </source>
</evidence>
<dbReference type="Proteomes" id="UP001213771">
    <property type="component" value="Unassembled WGS sequence"/>
</dbReference>
<dbReference type="RefSeq" id="WP_098901116.1">
    <property type="nucleotide sequence ID" value="NZ_JARAOX010000047.1"/>
</dbReference>
<proteinExistence type="predicted"/>
<gene>
    <name evidence="2" type="ORF">PVE99_00815</name>
</gene>
<reference evidence="2 3" key="1">
    <citation type="submission" date="2023-02" db="EMBL/GenBank/DDBJ databases">
        <authorList>
            <person name="Olszewska D."/>
        </authorList>
    </citation>
    <scope>NUCLEOTIDE SEQUENCE [LARGE SCALE GENOMIC DNA]</scope>
    <source>
        <strain evidence="2 3">FDU301</strain>
    </source>
</reference>
<evidence type="ECO:0000313" key="3">
    <source>
        <dbReference type="Proteomes" id="UP001213771"/>
    </source>
</evidence>
<feature type="transmembrane region" description="Helical" evidence="1">
    <location>
        <begin position="80"/>
        <end position="98"/>
    </location>
</feature>
<dbReference type="EMBL" id="JARAOX010000047">
    <property type="protein sequence ID" value="MDD9781020.1"/>
    <property type="molecule type" value="Genomic_DNA"/>
</dbReference>
<comment type="caution">
    <text evidence="2">The sequence shown here is derived from an EMBL/GenBank/DDBJ whole genome shotgun (WGS) entry which is preliminary data.</text>
</comment>
<dbReference type="AlphaFoldDB" id="A0ABD4WLC6"/>
<protein>
    <submittedName>
        <fullName evidence="2">Uncharacterized protein</fullName>
    </submittedName>
</protein>
<evidence type="ECO:0000256" key="1">
    <source>
        <dbReference type="SAM" id="Phobius"/>
    </source>
</evidence>
<feature type="transmembrane region" description="Helical" evidence="1">
    <location>
        <begin position="38"/>
        <end position="59"/>
    </location>
</feature>
<keyword evidence="1" id="KW-0472">Membrane</keyword>
<keyword evidence="1" id="KW-0812">Transmembrane</keyword>
<sequence>MRKTQWFDFRNFFHKPSLTSSIKPCPFNAYSFVPFSPLAMLDPTILTIGGIVLGIAIIERILERWGVIDLVDQFAKVMRFILPVTFYSALIYFFATFMF</sequence>
<accession>A0ABD4WLC6</accession>